<organism evidence="5 6">
    <name type="scientific">Prunus avium</name>
    <name type="common">Cherry</name>
    <name type="synonym">Cerasus avium</name>
    <dbReference type="NCBI Taxonomy" id="42229"/>
    <lineage>
        <taxon>Eukaryota</taxon>
        <taxon>Viridiplantae</taxon>
        <taxon>Streptophyta</taxon>
        <taxon>Embryophyta</taxon>
        <taxon>Tracheophyta</taxon>
        <taxon>Spermatophyta</taxon>
        <taxon>Magnoliopsida</taxon>
        <taxon>eudicotyledons</taxon>
        <taxon>Gunneridae</taxon>
        <taxon>Pentapetalae</taxon>
        <taxon>rosids</taxon>
        <taxon>fabids</taxon>
        <taxon>Rosales</taxon>
        <taxon>Rosaceae</taxon>
        <taxon>Amygdaloideae</taxon>
        <taxon>Amygdaleae</taxon>
        <taxon>Prunus</taxon>
    </lineage>
</organism>
<dbReference type="InterPro" id="IPR042197">
    <property type="entry name" value="Apaf_helical"/>
</dbReference>
<dbReference type="PANTHER" id="PTHR11017:SF578">
    <property type="entry name" value="ADP-RIBOSYL CYCLASE_CYCLIC ADP-RIBOSE HYDROLASE"/>
    <property type="match status" value="1"/>
</dbReference>
<dbReference type="KEGG" id="pavi:110744706"/>
<keyword evidence="3" id="KW-0611">Plant defense</keyword>
<reference evidence="6" key="1">
    <citation type="submission" date="2025-08" db="UniProtKB">
        <authorList>
            <consortium name="RefSeq"/>
        </authorList>
    </citation>
    <scope>IDENTIFICATION</scope>
</reference>
<accession>A0A6P5R5X0</accession>
<dbReference type="InterPro" id="IPR058192">
    <property type="entry name" value="WHD_ROQ1-like"/>
</dbReference>
<dbReference type="Pfam" id="PF23286">
    <property type="entry name" value="LRR_13"/>
    <property type="match status" value="1"/>
</dbReference>
<keyword evidence="1" id="KW-0433">Leucine-rich repeat</keyword>
<dbReference type="InterPro" id="IPR027417">
    <property type="entry name" value="P-loop_NTPase"/>
</dbReference>
<protein>
    <submittedName>
        <fullName evidence="6">TMV resistance protein N-like</fullName>
    </submittedName>
</protein>
<dbReference type="SMART" id="SM00382">
    <property type="entry name" value="AAA"/>
    <property type="match status" value="1"/>
</dbReference>
<proteinExistence type="predicted"/>
<dbReference type="Proteomes" id="UP000515124">
    <property type="component" value="Unplaced"/>
</dbReference>
<dbReference type="InterPro" id="IPR032675">
    <property type="entry name" value="LRR_dom_sf"/>
</dbReference>
<dbReference type="InterPro" id="IPR003593">
    <property type="entry name" value="AAA+_ATPase"/>
</dbReference>
<dbReference type="PANTHER" id="PTHR11017">
    <property type="entry name" value="LEUCINE-RICH REPEAT-CONTAINING PROTEIN"/>
    <property type="match status" value="1"/>
</dbReference>
<keyword evidence="2" id="KW-0677">Repeat</keyword>
<dbReference type="AlphaFoldDB" id="A0A6P5R5X0"/>
<dbReference type="SUPFAM" id="SSF52058">
    <property type="entry name" value="L domain-like"/>
    <property type="match status" value="1"/>
</dbReference>
<feature type="non-terminal residue" evidence="6">
    <location>
        <position position="909"/>
    </location>
</feature>
<dbReference type="InterPro" id="IPR002182">
    <property type="entry name" value="NB-ARC"/>
</dbReference>
<dbReference type="SUPFAM" id="SSF52540">
    <property type="entry name" value="P-loop containing nucleoside triphosphate hydrolases"/>
    <property type="match status" value="1"/>
</dbReference>
<dbReference type="GO" id="GO:0006952">
    <property type="term" value="P:defense response"/>
    <property type="evidence" value="ECO:0007669"/>
    <property type="project" value="InterPro"/>
</dbReference>
<evidence type="ECO:0000256" key="1">
    <source>
        <dbReference type="ARBA" id="ARBA00022614"/>
    </source>
</evidence>
<gene>
    <name evidence="6" type="primary">LOC110744706</name>
</gene>
<dbReference type="InterPro" id="IPR044974">
    <property type="entry name" value="Disease_R_plants"/>
</dbReference>
<feature type="domain" description="AAA+ ATPase" evidence="4">
    <location>
        <begin position="49"/>
        <end position="186"/>
    </location>
</feature>
<evidence type="ECO:0000313" key="6">
    <source>
        <dbReference type="RefSeq" id="XP_021800385.1"/>
    </source>
</evidence>
<dbReference type="GO" id="GO:0043531">
    <property type="term" value="F:ADP binding"/>
    <property type="evidence" value="ECO:0007669"/>
    <property type="project" value="InterPro"/>
</dbReference>
<dbReference type="PRINTS" id="PR00364">
    <property type="entry name" value="DISEASERSIST"/>
</dbReference>
<sequence>HESKFIHDVVEEISMRLLNRTYLNVAKYPVGIESLVQEMDKLLDVGRNIVRMVGIWGTGGIGKTTLAKAVYNSISYKFEGSCFLANVRETTMRHGGVVQLQNVLLSEVIGGTELKVTNVDKGMNVIKQRLSHKRVLLILDDVNHLDQLNKLAGGSDWFGLGSRIIITTRDKHLLVAHQVNHIYKVTELDHHEASKLFTWNAFRDRRLDDNYVKLVMSVVQYAHGLPLALIVLGSLLCGRSIHQWQAALDNYRRVPNQEIQEILKVSYYALEDPVKEIFLDIACFYKGENKDYVMRILECCELNPKYGIEVLIEKALINIEGDHIGMHDLLEEMGKEIVRQESPTEPGNRSRLWFHEDIYHVLTENTGTSKIKGIVVKLPESYEICLNAQSFSQMKNLQVFINCNARFSGDIDYLPNELRFLDWPECPCQSLPSNFNPRKLVQLNMPRSGLLRLGEGFKSSQHLKSINFESCKFLTKIPNFSRIPNLEELNLKYCGSLVEVDPSVGFLDKLVHLRLNGCYNLRVFPRRMNLKSLRRMNLEGCTRLENFPEIEGNMKSLIWMDLSRTAIKQLPSSIGNLIGLEKLYIHGCENLTSLPCSIYRLQHLKMVSIYQCQKLVTFPNKVNPEPSCSAEALSLVLPTKSSNISRGKNGSLAFPKLWKFDVGRCNLSESNFLQTLDCGSTLEVLDLSGSDFVNLPLCIRKFVNLRMLNLRGCKRLGEIPQLPSGIERVDATDCISLEEFSNLSNILEGRDSHMIGWMNLTNCRRLCDNLAGVAKMKKIVLCPVVLSSLFLAQQSVVEVVFPGSEVPKWFSCCRDLKERRECEVSVEVPPNFKWSKTGLALCAAVEIKQHSFGNCGLIARVYMDEECSHEHVVYFDSKEMESAHLWLYYIPFHTMIAKTRSGSPPYKCQ</sequence>
<dbReference type="InterPro" id="IPR058546">
    <property type="entry name" value="RPS4B/Roq1-like_LRR"/>
</dbReference>
<keyword evidence="5" id="KW-1185">Reference proteome</keyword>
<evidence type="ECO:0000259" key="4">
    <source>
        <dbReference type="SMART" id="SM00382"/>
    </source>
</evidence>
<evidence type="ECO:0000256" key="2">
    <source>
        <dbReference type="ARBA" id="ARBA00022737"/>
    </source>
</evidence>
<name>A0A6P5R5X0_PRUAV</name>
<dbReference type="GeneID" id="110744706"/>
<evidence type="ECO:0000313" key="5">
    <source>
        <dbReference type="Proteomes" id="UP000515124"/>
    </source>
</evidence>
<dbReference type="Pfam" id="PF23282">
    <property type="entry name" value="WHD_ROQ1"/>
    <property type="match status" value="1"/>
</dbReference>
<evidence type="ECO:0000256" key="3">
    <source>
        <dbReference type="ARBA" id="ARBA00022821"/>
    </source>
</evidence>
<feature type="non-terminal residue" evidence="6">
    <location>
        <position position="1"/>
    </location>
</feature>
<dbReference type="Gene3D" id="3.80.10.10">
    <property type="entry name" value="Ribonuclease Inhibitor"/>
    <property type="match status" value="2"/>
</dbReference>
<dbReference type="Gene3D" id="3.40.50.300">
    <property type="entry name" value="P-loop containing nucleotide triphosphate hydrolases"/>
    <property type="match status" value="1"/>
</dbReference>
<dbReference type="Gene3D" id="1.10.8.430">
    <property type="entry name" value="Helical domain of apoptotic protease-activating factors"/>
    <property type="match status" value="1"/>
</dbReference>
<dbReference type="Pfam" id="PF00931">
    <property type="entry name" value="NB-ARC"/>
    <property type="match status" value="1"/>
</dbReference>
<dbReference type="RefSeq" id="XP_021800385.1">
    <property type="nucleotide sequence ID" value="XM_021944693.1"/>
</dbReference>